<sequence>MKQSSRSIRPFIGCRSFEVSRNFYRDLGFKEVVISSDMSLFTTENVGFYLQDAFVQDWIDNTMIFLEVQNVQNTWDELVSLNLPAKYKDVRLTPIRVEHWGRECFVHDPSGVLWHFGEFFNKL</sequence>
<protein>
    <submittedName>
        <fullName evidence="1">Glyoxalase</fullName>
    </submittedName>
</protein>
<keyword evidence="2" id="KW-1185">Reference proteome</keyword>
<proteinExistence type="predicted"/>
<name>A0A9X1TFT3_9BACT</name>
<reference evidence="1" key="1">
    <citation type="submission" date="2021-12" db="EMBL/GenBank/DDBJ databases">
        <title>Novel species in genus Dyadobacter.</title>
        <authorList>
            <person name="Ma C."/>
        </authorList>
    </citation>
    <scope>NUCLEOTIDE SEQUENCE</scope>
    <source>
        <strain evidence="1">LJ419</strain>
    </source>
</reference>
<dbReference type="Proteomes" id="UP001139000">
    <property type="component" value="Unassembled WGS sequence"/>
</dbReference>
<dbReference type="EMBL" id="JAJTTC010000008">
    <property type="protein sequence ID" value="MCF0064661.1"/>
    <property type="molecule type" value="Genomic_DNA"/>
</dbReference>
<gene>
    <name evidence="1" type="ORF">LXM26_24335</name>
</gene>
<dbReference type="InterPro" id="IPR029068">
    <property type="entry name" value="Glyas_Bleomycin-R_OHBP_Dase"/>
</dbReference>
<dbReference type="SUPFAM" id="SSF54593">
    <property type="entry name" value="Glyoxalase/Bleomycin resistance protein/Dihydroxybiphenyl dioxygenase"/>
    <property type="match status" value="1"/>
</dbReference>
<dbReference type="Gene3D" id="3.10.180.10">
    <property type="entry name" value="2,3-Dihydroxybiphenyl 1,2-Dioxygenase, domain 1"/>
    <property type="match status" value="1"/>
</dbReference>
<comment type="caution">
    <text evidence="1">The sequence shown here is derived from an EMBL/GenBank/DDBJ whole genome shotgun (WGS) entry which is preliminary data.</text>
</comment>
<dbReference type="RefSeq" id="WP_234657609.1">
    <property type="nucleotide sequence ID" value="NZ_CP094997.1"/>
</dbReference>
<evidence type="ECO:0000313" key="2">
    <source>
        <dbReference type="Proteomes" id="UP001139000"/>
    </source>
</evidence>
<evidence type="ECO:0000313" key="1">
    <source>
        <dbReference type="EMBL" id="MCF0064661.1"/>
    </source>
</evidence>
<accession>A0A9X1TFT3</accession>
<dbReference type="AlphaFoldDB" id="A0A9X1TFT3"/>
<organism evidence="1 2">
    <name type="scientific">Dyadobacter chenwenxiniae</name>
    <dbReference type="NCBI Taxonomy" id="2906456"/>
    <lineage>
        <taxon>Bacteria</taxon>
        <taxon>Pseudomonadati</taxon>
        <taxon>Bacteroidota</taxon>
        <taxon>Cytophagia</taxon>
        <taxon>Cytophagales</taxon>
        <taxon>Spirosomataceae</taxon>
        <taxon>Dyadobacter</taxon>
    </lineage>
</organism>